<gene>
    <name evidence="1" type="ORF">PAXINDRAFT_90852</name>
</gene>
<dbReference type="InterPro" id="IPR041078">
    <property type="entry name" value="Plavaka"/>
</dbReference>
<sequence length="473" mass="54572">MRDPLFNNNDLAGFSHAREAKHLDNYLDNKLNPFREEHGWRKSSVPVRLPKEKVKCPELDAPVMDVPGVHHRSLTDIITNIFQDPVAQTFNMTPFEQYWKVSEERNVKVFSEAYSSPAMLDAYNEINVLPREPDDDLEHVVASLMTWSDSTHLTNFGDASLWPFYIYFGNQSKYPRGKPTSMACHHVAYIPSAELFFLQISLPDDFQDEYILHYGEAATADVMTFCKRELFQGVWKLLLDEKFMHAYEHGMVIRCADGITRRVFPRFFTYSADYPEKVLLASIKFLGACLCPRCVVKKAEVSKMGMKADMQCRATHRVDDDRRRRHIEQARRLIFEAGIPVDSARVKAILGDESLVPNRNAFSEKLSPHGFNLFLMLVVDLLHEFELGVWKAIFIHLIRILIAAGGETISRMNSRYRSTPTFGRGTIRRFSRNASAMKRLAARDFEDLLQVRFHLFLSPIYLLNAPAVRHTRF</sequence>
<evidence type="ECO:0000313" key="1">
    <source>
        <dbReference type="EMBL" id="KIJ07157.1"/>
    </source>
</evidence>
<reference evidence="1 2" key="1">
    <citation type="submission" date="2014-06" db="EMBL/GenBank/DDBJ databases">
        <authorList>
            <consortium name="DOE Joint Genome Institute"/>
            <person name="Kuo A."/>
            <person name="Kohler A."/>
            <person name="Nagy L.G."/>
            <person name="Floudas D."/>
            <person name="Copeland A."/>
            <person name="Barry K.W."/>
            <person name="Cichocki N."/>
            <person name="Veneault-Fourrey C."/>
            <person name="LaButti K."/>
            <person name="Lindquist E.A."/>
            <person name="Lipzen A."/>
            <person name="Lundell T."/>
            <person name="Morin E."/>
            <person name="Murat C."/>
            <person name="Sun H."/>
            <person name="Tunlid A."/>
            <person name="Henrissat B."/>
            <person name="Grigoriev I.V."/>
            <person name="Hibbett D.S."/>
            <person name="Martin F."/>
            <person name="Nordberg H.P."/>
            <person name="Cantor M.N."/>
            <person name="Hua S.X."/>
        </authorList>
    </citation>
    <scope>NUCLEOTIDE SEQUENCE [LARGE SCALE GENOMIC DNA]</scope>
    <source>
        <strain evidence="1 2">ATCC 200175</strain>
    </source>
</reference>
<keyword evidence="2" id="KW-1185">Reference proteome</keyword>
<proteinExistence type="predicted"/>
<accession>A0A0C9TGS7</accession>
<dbReference type="EMBL" id="KN819998">
    <property type="protein sequence ID" value="KIJ07157.1"/>
    <property type="molecule type" value="Genomic_DNA"/>
</dbReference>
<reference evidence="2" key="2">
    <citation type="submission" date="2015-01" db="EMBL/GenBank/DDBJ databases">
        <title>Evolutionary Origins and Diversification of the Mycorrhizal Mutualists.</title>
        <authorList>
            <consortium name="DOE Joint Genome Institute"/>
            <consortium name="Mycorrhizal Genomics Consortium"/>
            <person name="Kohler A."/>
            <person name="Kuo A."/>
            <person name="Nagy L.G."/>
            <person name="Floudas D."/>
            <person name="Copeland A."/>
            <person name="Barry K.W."/>
            <person name="Cichocki N."/>
            <person name="Veneault-Fourrey C."/>
            <person name="LaButti K."/>
            <person name="Lindquist E.A."/>
            <person name="Lipzen A."/>
            <person name="Lundell T."/>
            <person name="Morin E."/>
            <person name="Murat C."/>
            <person name="Riley R."/>
            <person name="Ohm R."/>
            <person name="Sun H."/>
            <person name="Tunlid A."/>
            <person name="Henrissat B."/>
            <person name="Grigoriev I.V."/>
            <person name="Hibbett D.S."/>
            <person name="Martin F."/>
        </authorList>
    </citation>
    <scope>NUCLEOTIDE SEQUENCE [LARGE SCALE GENOMIC DNA]</scope>
    <source>
        <strain evidence="2">ATCC 200175</strain>
    </source>
</reference>
<evidence type="ECO:0000313" key="2">
    <source>
        <dbReference type="Proteomes" id="UP000053647"/>
    </source>
</evidence>
<name>A0A0C9TGS7_PAXIN</name>
<dbReference type="AlphaFoldDB" id="A0A0C9TGS7"/>
<protein>
    <submittedName>
        <fullName evidence="1">Unplaced genomic scaffold PAXINscaffold_676, whole genome shotgun sequence</fullName>
    </submittedName>
</protein>
<dbReference type="OrthoDB" id="3208495at2759"/>
<dbReference type="Proteomes" id="UP000053647">
    <property type="component" value="Unassembled WGS sequence"/>
</dbReference>
<dbReference type="Pfam" id="PF18759">
    <property type="entry name" value="Plavaka"/>
    <property type="match status" value="1"/>
</dbReference>
<organism evidence="1 2">
    <name type="scientific">Paxillus involutus ATCC 200175</name>
    <dbReference type="NCBI Taxonomy" id="664439"/>
    <lineage>
        <taxon>Eukaryota</taxon>
        <taxon>Fungi</taxon>
        <taxon>Dikarya</taxon>
        <taxon>Basidiomycota</taxon>
        <taxon>Agaricomycotina</taxon>
        <taxon>Agaricomycetes</taxon>
        <taxon>Agaricomycetidae</taxon>
        <taxon>Boletales</taxon>
        <taxon>Paxilineae</taxon>
        <taxon>Paxillaceae</taxon>
        <taxon>Paxillus</taxon>
    </lineage>
</organism>
<dbReference type="HOGENOM" id="CLU_002498_2_0_1"/>